<dbReference type="GO" id="GO:0009002">
    <property type="term" value="F:serine-type D-Ala-D-Ala carboxypeptidase activity"/>
    <property type="evidence" value="ECO:0007669"/>
    <property type="project" value="UniProtKB-EC"/>
</dbReference>
<name>A0A841EU51_9BACT</name>
<evidence type="ECO:0000259" key="21">
    <source>
        <dbReference type="Pfam" id="PF00912"/>
    </source>
</evidence>
<dbReference type="GO" id="GO:0008955">
    <property type="term" value="F:peptidoglycan glycosyltransferase activity"/>
    <property type="evidence" value="ECO:0007669"/>
    <property type="project" value="UniProtKB-EC"/>
</dbReference>
<dbReference type="InterPro" id="IPR023346">
    <property type="entry name" value="Lysozyme-like_dom_sf"/>
</dbReference>
<dbReference type="InterPro" id="IPR001264">
    <property type="entry name" value="Glyco_trans_51"/>
</dbReference>
<dbReference type="EMBL" id="JACHKT010000017">
    <property type="protein sequence ID" value="MBB6003820.1"/>
    <property type="molecule type" value="Genomic_DNA"/>
</dbReference>
<comment type="catalytic activity">
    <reaction evidence="16">
        <text>Preferential cleavage: (Ac)2-L-Lys-D-Ala-|-D-Ala. Also transpeptidation of peptidyl-alanyl moieties that are N-acyl substituents of D-alanine.</text>
        <dbReference type="EC" id="3.4.16.4"/>
    </reaction>
</comment>
<dbReference type="InterPro" id="IPR012338">
    <property type="entry name" value="Beta-lactam/transpept-like"/>
</dbReference>
<dbReference type="GO" id="GO:0008658">
    <property type="term" value="F:penicillin binding"/>
    <property type="evidence" value="ECO:0007669"/>
    <property type="project" value="InterPro"/>
</dbReference>
<evidence type="ECO:0000256" key="18">
    <source>
        <dbReference type="SAM" id="MobiDB-lite"/>
    </source>
</evidence>
<feature type="transmembrane region" description="Helical" evidence="19">
    <location>
        <begin position="85"/>
        <end position="106"/>
    </location>
</feature>
<keyword evidence="9 22" id="KW-0808">Transferase</keyword>
<dbReference type="Gene3D" id="3.40.710.10">
    <property type="entry name" value="DD-peptidase/beta-lactamase superfamily"/>
    <property type="match status" value="2"/>
</dbReference>
<dbReference type="GO" id="GO:0071555">
    <property type="term" value="P:cell wall organization"/>
    <property type="evidence" value="ECO:0007669"/>
    <property type="project" value="UniProtKB-KW"/>
</dbReference>
<feature type="compositionally biased region" description="Basic and acidic residues" evidence="18">
    <location>
        <begin position="853"/>
        <end position="864"/>
    </location>
</feature>
<dbReference type="Pfam" id="PF00912">
    <property type="entry name" value="Transgly"/>
    <property type="match status" value="1"/>
</dbReference>
<keyword evidence="15" id="KW-0961">Cell wall biogenesis/degradation</keyword>
<organism evidence="22 23">
    <name type="scientific">Arcicella rosea</name>
    <dbReference type="NCBI Taxonomy" id="502909"/>
    <lineage>
        <taxon>Bacteria</taxon>
        <taxon>Pseudomonadati</taxon>
        <taxon>Bacteroidota</taxon>
        <taxon>Cytophagia</taxon>
        <taxon>Cytophagales</taxon>
        <taxon>Flectobacillaceae</taxon>
        <taxon>Arcicella</taxon>
    </lineage>
</organism>
<protein>
    <submittedName>
        <fullName evidence="22">Penicillin-binding protein 1A</fullName>
        <ecNumber evidence="22">2.4.1.-</ecNumber>
        <ecNumber evidence="22">3.4.-.-</ecNumber>
    </submittedName>
</protein>
<evidence type="ECO:0000256" key="17">
    <source>
        <dbReference type="ARBA" id="ARBA00049902"/>
    </source>
</evidence>
<evidence type="ECO:0000256" key="8">
    <source>
        <dbReference type="ARBA" id="ARBA00022676"/>
    </source>
</evidence>
<evidence type="ECO:0000313" key="23">
    <source>
        <dbReference type="Proteomes" id="UP000524404"/>
    </source>
</evidence>
<dbReference type="RefSeq" id="WP_184134466.1">
    <property type="nucleotide sequence ID" value="NZ_JACHKT010000017.1"/>
</dbReference>
<keyword evidence="7" id="KW-0645">Protease</keyword>
<comment type="pathway">
    <text evidence="2">Cell wall biogenesis; peptidoglycan biosynthesis.</text>
</comment>
<gene>
    <name evidence="22" type="ORF">HNP25_002479</name>
</gene>
<evidence type="ECO:0000256" key="2">
    <source>
        <dbReference type="ARBA" id="ARBA00004752"/>
    </source>
</evidence>
<dbReference type="Proteomes" id="UP000524404">
    <property type="component" value="Unassembled WGS sequence"/>
</dbReference>
<reference evidence="22 23" key="1">
    <citation type="submission" date="2020-08" db="EMBL/GenBank/DDBJ databases">
        <title>Functional genomics of gut bacteria from endangered species of beetles.</title>
        <authorList>
            <person name="Carlos-Shanley C."/>
        </authorList>
    </citation>
    <scope>NUCLEOTIDE SEQUENCE [LARGE SCALE GENOMIC DNA]</scope>
    <source>
        <strain evidence="22 23">S00070</strain>
    </source>
</reference>
<keyword evidence="19" id="KW-0812">Transmembrane</keyword>
<evidence type="ECO:0000256" key="16">
    <source>
        <dbReference type="ARBA" id="ARBA00034000"/>
    </source>
</evidence>
<keyword evidence="19" id="KW-1133">Transmembrane helix</keyword>
<comment type="similarity">
    <text evidence="4">In the N-terminal section; belongs to the glycosyltransferase 51 family.</text>
</comment>
<comment type="subcellular location">
    <subcellularLocation>
        <location evidence="1">Cell membrane</location>
    </subcellularLocation>
</comment>
<evidence type="ECO:0000256" key="13">
    <source>
        <dbReference type="ARBA" id="ARBA00023136"/>
    </source>
</evidence>
<evidence type="ECO:0000256" key="10">
    <source>
        <dbReference type="ARBA" id="ARBA00022801"/>
    </source>
</evidence>
<dbReference type="InterPro" id="IPR050396">
    <property type="entry name" value="Glycosyltr_51/Transpeptidase"/>
</dbReference>
<keyword evidence="10 22" id="KW-0378">Hydrolase</keyword>
<dbReference type="GO" id="GO:0030288">
    <property type="term" value="C:outer membrane-bounded periplasmic space"/>
    <property type="evidence" value="ECO:0007669"/>
    <property type="project" value="TreeGrafter"/>
</dbReference>
<evidence type="ECO:0000256" key="6">
    <source>
        <dbReference type="ARBA" id="ARBA00022645"/>
    </source>
</evidence>
<evidence type="ECO:0000256" key="1">
    <source>
        <dbReference type="ARBA" id="ARBA00004236"/>
    </source>
</evidence>
<dbReference type="InterPro" id="IPR001460">
    <property type="entry name" value="PCN-bd_Tpept"/>
</dbReference>
<proteinExistence type="inferred from homology"/>
<keyword evidence="23" id="KW-1185">Reference proteome</keyword>
<accession>A0A841EU51</accession>
<keyword evidence="8 22" id="KW-0328">Glycosyltransferase</keyword>
<dbReference type="InterPro" id="IPR036950">
    <property type="entry name" value="PBP_transglycosylase"/>
</dbReference>
<dbReference type="GO" id="GO:0009252">
    <property type="term" value="P:peptidoglycan biosynthetic process"/>
    <property type="evidence" value="ECO:0007669"/>
    <property type="project" value="UniProtKB-KW"/>
</dbReference>
<keyword evidence="13 19" id="KW-0472">Membrane</keyword>
<evidence type="ECO:0000256" key="19">
    <source>
        <dbReference type="SAM" id="Phobius"/>
    </source>
</evidence>
<evidence type="ECO:0000256" key="15">
    <source>
        <dbReference type="ARBA" id="ARBA00023316"/>
    </source>
</evidence>
<keyword evidence="12" id="KW-0573">Peptidoglycan synthesis</keyword>
<dbReference type="GO" id="GO:0006508">
    <property type="term" value="P:proteolysis"/>
    <property type="evidence" value="ECO:0007669"/>
    <property type="project" value="UniProtKB-KW"/>
</dbReference>
<sequence length="864" mass="98002">MNKIKQLIQNLSVIIQTALLNSLHLLWLLIDKLLVIILGEEKVQILYKRLDSIKAYFSDSKQKISQSFDKESAYYKPVQTLWKSFAWTVFAGVFYVFCIQTNFLWLTGEMPSVGELQNPKLSQSSEIYSEDGVLMGKFFQENRTPIKNYKDLSPFLVKALVATEDARFYQHSGIDFRAIFGVVAGIVTGGSERGGGSTITQQLAKNLFKTRKKEGVAKKGVFGYVPVLGKFVIKTKEWLTAIKLERYYTKEEIILWYLNTVDFGSNSYGIKVAAKTYFNTSPDSLNVQEAAVLVGMQKATNTYNPRRNYDKSLKRRNTVMSQMVKYGYLTRVHYDSLSKLPIKLKVNEESPYDGSSNYFKTAVAKALKEWADTSDVDLDLYRDGLKIITTVDSRMQIYAESSVQEGMRALQKTFDNHWSGKNPWSDEKGNEIPGFIDTVAKRTSYYKSLAVKYKNNSDSIWHYMKNVKRKMWVYSRNGSGEEQMTMSAYDSIVYYKRFLQAGMISMDPFTGHIKAWVGGLDFQYFKYDHVNQGRRQPGSTFKPFVYTTAIDGPKDMSPCTQIKDEPFEIEVEEKGEKKIWRPHNADGRFTYTSMSLRRAMARSINSCAAWLTNEVGPDSVVYYAHKMGIKSPLAAVPSIGLGSNDVTLFEMVGSYGCFLNEGIYTQPMLVVEIQDRNGNTIHTFEPERHQAIRKESAQLMRYMLEGGLEEQGGTSQNLWSFKDLFDGKDRYKSRFAGKTGTTSNHSDGWYMGLTSNLVTGTWVGGDDRSIHFRSGAYGEGSKTALPLFGRYMSKVIKDPSLEAYHPVPFEKLDPKRITKPFNCTVRFAAVNDSTNSDSNYVRSDSLAPVRSPNEARPDSSGRGN</sequence>
<evidence type="ECO:0000256" key="7">
    <source>
        <dbReference type="ARBA" id="ARBA00022670"/>
    </source>
</evidence>
<feature type="domain" description="Penicillin-binding protein transpeptidase" evidence="20">
    <location>
        <begin position="505"/>
        <end position="746"/>
    </location>
</feature>
<dbReference type="Pfam" id="PF00905">
    <property type="entry name" value="Transpeptidase"/>
    <property type="match status" value="1"/>
</dbReference>
<dbReference type="AlphaFoldDB" id="A0A841EU51"/>
<evidence type="ECO:0000259" key="20">
    <source>
        <dbReference type="Pfam" id="PF00905"/>
    </source>
</evidence>
<keyword evidence="5" id="KW-1003">Cell membrane</keyword>
<dbReference type="SUPFAM" id="SSF56601">
    <property type="entry name" value="beta-lactamase/transpeptidase-like"/>
    <property type="match status" value="1"/>
</dbReference>
<evidence type="ECO:0000256" key="5">
    <source>
        <dbReference type="ARBA" id="ARBA00022475"/>
    </source>
</evidence>
<evidence type="ECO:0000256" key="12">
    <source>
        <dbReference type="ARBA" id="ARBA00022984"/>
    </source>
</evidence>
<evidence type="ECO:0000313" key="22">
    <source>
        <dbReference type="EMBL" id="MBB6003820.1"/>
    </source>
</evidence>
<dbReference type="GO" id="GO:0008360">
    <property type="term" value="P:regulation of cell shape"/>
    <property type="evidence" value="ECO:0007669"/>
    <property type="project" value="UniProtKB-KW"/>
</dbReference>
<comment type="catalytic activity">
    <reaction evidence="17">
        <text>[GlcNAc-(1-&gt;4)-Mur2Ac(oyl-L-Ala-gamma-D-Glu-L-Lys-D-Ala-D-Ala)](n)-di-trans,octa-cis-undecaprenyl diphosphate + beta-D-GlcNAc-(1-&gt;4)-Mur2Ac(oyl-L-Ala-gamma-D-Glu-L-Lys-D-Ala-D-Ala)-di-trans,octa-cis-undecaprenyl diphosphate = [GlcNAc-(1-&gt;4)-Mur2Ac(oyl-L-Ala-gamma-D-Glu-L-Lys-D-Ala-D-Ala)](n+1)-di-trans,octa-cis-undecaprenyl diphosphate + di-trans,octa-cis-undecaprenyl diphosphate + H(+)</text>
        <dbReference type="Rhea" id="RHEA:23708"/>
        <dbReference type="Rhea" id="RHEA-COMP:9602"/>
        <dbReference type="Rhea" id="RHEA-COMP:9603"/>
        <dbReference type="ChEBI" id="CHEBI:15378"/>
        <dbReference type="ChEBI" id="CHEBI:58405"/>
        <dbReference type="ChEBI" id="CHEBI:60033"/>
        <dbReference type="ChEBI" id="CHEBI:78435"/>
        <dbReference type="EC" id="2.4.99.28"/>
    </reaction>
</comment>
<evidence type="ECO:0000256" key="11">
    <source>
        <dbReference type="ARBA" id="ARBA00022960"/>
    </source>
</evidence>
<dbReference type="SUPFAM" id="SSF53955">
    <property type="entry name" value="Lysozyme-like"/>
    <property type="match status" value="1"/>
</dbReference>
<dbReference type="PANTHER" id="PTHR32282:SF11">
    <property type="entry name" value="PENICILLIN-BINDING PROTEIN 1B"/>
    <property type="match status" value="1"/>
</dbReference>
<feature type="domain" description="Glycosyl transferase family 51" evidence="21">
    <location>
        <begin position="134"/>
        <end position="323"/>
    </location>
</feature>
<dbReference type="EC" id="2.4.1.-" evidence="22"/>
<comment type="similarity">
    <text evidence="3">In the C-terminal section; belongs to the transpeptidase family.</text>
</comment>
<evidence type="ECO:0000256" key="3">
    <source>
        <dbReference type="ARBA" id="ARBA00007090"/>
    </source>
</evidence>
<dbReference type="PANTHER" id="PTHR32282">
    <property type="entry name" value="BINDING PROTEIN TRANSPEPTIDASE, PUTATIVE-RELATED"/>
    <property type="match status" value="1"/>
</dbReference>
<keyword evidence="6" id="KW-0121">Carboxypeptidase</keyword>
<keyword evidence="14" id="KW-0511">Multifunctional enzyme</keyword>
<evidence type="ECO:0000256" key="4">
    <source>
        <dbReference type="ARBA" id="ARBA00007739"/>
    </source>
</evidence>
<comment type="caution">
    <text evidence="22">The sequence shown here is derived from an EMBL/GenBank/DDBJ whole genome shotgun (WGS) entry which is preliminary data.</text>
</comment>
<evidence type="ECO:0000256" key="14">
    <source>
        <dbReference type="ARBA" id="ARBA00023268"/>
    </source>
</evidence>
<evidence type="ECO:0000256" key="9">
    <source>
        <dbReference type="ARBA" id="ARBA00022679"/>
    </source>
</evidence>
<keyword evidence="11" id="KW-0133">Cell shape</keyword>
<dbReference type="Gene3D" id="1.10.3810.10">
    <property type="entry name" value="Biosynthetic peptidoglycan transglycosylase-like"/>
    <property type="match status" value="1"/>
</dbReference>
<dbReference type="EC" id="3.4.-.-" evidence="22"/>
<dbReference type="GO" id="GO:0005886">
    <property type="term" value="C:plasma membrane"/>
    <property type="evidence" value="ECO:0007669"/>
    <property type="project" value="UniProtKB-SubCell"/>
</dbReference>
<feature type="region of interest" description="Disordered" evidence="18">
    <location>
        <begin position="838"/>
        <end position="864"/>
    </location>
</feature>